<dbReference type="RefSeq" id="WP_345584109.1">
    <property type="nucleotide sequence ID" value="NZ_BAAAXF010000074.1"/>
</dbReference>
<keyword evidence="2" id="KW-1185">Reference proteome</keyword>
<gene>
    <name evidence="1" type="ORF">GCM10019016_104410</name>
</gene>
<protein>
    <submittedName>
        <fullName evidence="1">Uncharacterized protein</fullName>
    </submittedName>
</protein>
<reference evidence="2" key="1">
    <citation type="journal article" date="2019" name="Int. J. Syst. Evol. Microbiol.">
        <title>The Global Catalogue of Microorganisms (GCM) 10K type strain sequencing project: providing services to taxonomists for standard genome sequencing and annotation.</title>
        <authorList>
            <consortium name="The Broad Institute Genomics Platform"/>
            <consortium name="The Broad Institute Genome Sequencing Center for Infectious Disease"/>
            <person name="Wu L."/>
            <person name="Ma J."/>
        </authorList>
    </citation>
    <scope>NUCLEOTIDE SEQUENCE [LARGE SCALE GENOMIC DNA]</scope>
    <source>
        <strain evidence="2">JCM 4816</strain>
    </source>
</reference>
<comment type="caution">
    <text evidence="1">The sequence shown here is derived from an EMBL/GenBank/DDBJ whole genome shotgun (WGS) entry which is preliminary data.</text>
</comment>
<dbReference type="Proteomes" id="UP001501455">
    <property type="component" value="Unassembled WGS sequence"/>
</dbReference>
<sequence>MFSGILVEDGEGGWAQHEMSFTEWLHRYPVDEDAAGPTTSAFSPGPVRLHRLPMTAAERPEPWSGPERGM</sequence>
<proteinExistence type="predicted"/>
<accession>A0ABP6U6K2</accession>
<evidence type="ECO:0000313" key="2">
    <source>
        <dbReference type="Proteomes" id="UP001501455"/>
    </source>
</evidence>
<name>A0ABP6U6K2_9ACTN</name>
<dbReference type="EMBL" id="BAAAXF010000074">
    <property type="protein sequence ID" value="GAA3503331.1"/>
    <property type="molecule type" value="Genomic_DNA"/>
</dbReference>
<evidence type="ECO:0000313" key="1">
    <source>
        <dbReference type="EMBL" id="GAA3503331.1"/>
    </source>
</evidence>
<organism evidence="1 2">
    <name type="scientific">Streptomyces prasinosporus</name>
    <dbReference type="NCBI Taxonomy" id="68256"/>
    <lineage>
        <taxon>Bacteria</taxon>
        <taxon>Bacillati</taxon>
        <taxon>Actinomycetota</taxon>
        <taxon>Actinomycetes</taxon>
        <taxon>Kitasatosporales</taxon>
        <taxon>Streptomycetaceae</taxon>
        <taxon>Streptomyces</taxon>
        <taxon>Streptomyces albogriseolus group</taxon>
    </lineage>
</organism>